<evidence type="ECO:0000256" key="3">
    <source>
        <dbReference type="ARBA" id="ARBA00022448"/>
    </source>
</evidence>
<evidence type="ECO:0000256" key="8">
    <source>
        <dbReference type="SAM" id="SignalP"/>
    </source>
</evidence>
<reference evidence="10 11" key="1">
    <citation type="submission" date="2021-03" db="EMBL/GenBank/DDBJ databases">
        <title>Antimicrobial resistance genes in bacteria isolated from Japanese honey, and their potential for conferring macrolide and lincosamide resistance in the American foulbrood pathogen Paenibacillus larvae.</title>
        <authorList>
            <person name="Okamoto M."/>
            <person name="Kumagai M."/>
            <person name="Kanamori H."/>
            <person name="Takamatsu D."/>
        </authorList>
    </citation>
    <scope>NUCLEOTIDE SEQUENCE [LARGE SCALE GENOMIC DNA]</scope>
    <source>
        <strain evidence="10 11">J34TS1</strain>
    </source>
</reference>
<dbReference type="AlphaFoldDB" id="A0A920CUZ2"/>
<dbReference type="Gene3D" id="3.40.190.10">
    <property type="entry name" value="Periplasmic binding protein-like II"/>
    <property type="match status" value="2"/>
</dbReference>
<dbReference type="RefSeq" id="WP_212980310.1">
    <property type="nucleotide sequence ID" value="NZ_AP025343.1"/>
</dbReference>
<evidence type="ECO:0000259" key="9">
    <source>
        <dbReference type="SMART" id="SM00062"/>
    </source>
</evidence>
<evidence type="ECO:0000256" key="2">
    <source>
        <dbReference type="ARBA" id="ARBA00010742"/>
    </source>
</evidence>
<keyword evidence="11" id="KW-1185">Reference proteome</keyword>
<name>A0A920CUZ2_9BACL</name>
<keyword evidence="4 8" id="KW-0732">Signal</keyword>
<dbReference type="InterPro" id="IPR001638">
    <property type="entry name" value="Solute-binding_3/MltF_N"/>
</dbReference>
<accession>A0A920CUZ2</accession>
<dbReference type="Pfam" id="PF09084">
    <property type="entry name" value="NMT1"/>
    <property type="match status" value="1"/>
</dbReference>
<dbReference type="GO" id="GO:0042626">
    <property type="term" value="F:ATPase-coupled transmembrane transporter activity"/>
    <property type="evidence" value="ECO:0007669"/>
    <property type="project" value="InterPro"/>
</dbReference>
<evidence type="ECO:0000256" key="4">
    <source>
        <dbReference type="ARBA" id="ARBA00022729"/>
    </source>
</evidence>
<evidence type="ECO:0000256" key="7">
    <source>
        <dbReference type="SAM" id="MobiDB-lite"/>
    </source>
</evidence>
<feature type="chain" id="PRO_5039161848" description="Putative aliphatic sulfonates-binding protein" evidence="8">
    <location>
        <begin position="19"/>
        <end position="344"/>
    </location>
</feature>
<comment type="subcellular location">
    <subcellularLocation>
        <location evidence="1">Periplasm</location>
    </subcellularLocation>
</comment>
<dbReference type="PROSITE" id="PS51257">
    <property type="entry name" value="PROKAR_LIPOPROTEIN"/>
    <property type="match status" value="1"/>
</dbReference>
<protein>
    <recommendedName>
        <fullName evidence="6">Putative aliphatic sulfonates-binding protein</fullName>
    </recommendedName>
</protein>
<dbReference type="InterPro" id="IPR010067">
    <property type="entry name" value="ABC_SsuA_sub-bd"/>
</dbReference>
<dbReference type="EMBL" id="BORT01000027">
    <property type="protein sequence ID" value="GIO49977.1"/>
    <property type="molecule type" value="Genomic_DNA"/>
</dbReference>
<dbReference type="InterPro" id="IPR015168">
    <property type="entry name" value="SsuA/THI5"/>
</dbReference>
<evidence type="ECO:0000313" key="10">
    <source>
        <dbReference type="EMBL" id="GIO49977.1"/>
    </source>
</evidence>
<keyword evidence="3" id="KW-0813">Transport</keyword>
<organism evidence="10 11">
    <name type="scientific">Paenibacillus azoreducens</name>
    <dbReference type="NCBI Taxonomy" id="116718"/>
    <lineage>
        <taxon>Bacteria</taxon>
        <taxon>Bacillati</taxon>
        <taxon>Bacillota</taxon>
        <taxon>Bacilli</taxon>
        <taxon>Bacillales</taxon>
        <taxon>Paenibacillaceae</taxon>
        <taxon>Paenibacillus</taxon>
    </lineage>
</organism>
<gene>
    <name evidence="10" type="ORF">J34TS1_47420</name>
</gene>
<dbReference type="PANTHER" id="PTHR30024:SF42">
    <property type="entry name" value="ALIPHATIC SULFONATES-BINDING PROTEIN-RELATED"/>
    <property type="match status" value="1"/>
</dbReference>
<feature type="domain" description="Solute-binding protein family 3/N-terminal" evidence="9">
    <location>
        <begin position="51"/>
        <end position="268"/>
    </location>
</feature>
<comment type="caution">
    <text evidence="10">The sequence shown here is derived from an EMBL/GenBank/DDBJ whole genome shotgun (WGS) entry which is preliminary data.</text>
</comment>
<dbReference type="SUPFAM" id="SSF53850">
    <property type="entry name" value="Periplasmic binding protein-like II"/>
    <property type="match status" value="1"/>
</dbReference>
<dbReference type="GO" id="GO:0042597">
    <property type="term" value="C:periplasmic space"/>
    <property type="evidence" value="ECO:0007669"/>
    <property type="project" value="UniProtKB-SubCell"/>
</dbReference>
<comment type="function">
    <text evidence="5">Part of a binding-protein-dependent transport system for aliphatic sulfonates. Putative binding protein.</text>
</comment>
<evidence type="ECO:0000256" key="6">
    <source>
        <dbReference type="ARBA" id="ARBA00070228"/>
    </source>
</evidence>
<dbReference type="PANTHER" id="PTHR30024">
    <property type="entry name" value="ALIPHATIC SULFONATES-BINDING PROTEIN-RELATED"/>
    <property type="match status" value="1"/>
</dbReference>
<dbReference type="NCBIfam" id="TIGR01728">
    <property type="entry name" value="SsuA_fam"/>
    <property type="match status" value="1"/>
</dbReference>
<dbReference type="FunFam" id="3.40.190.10:FF:000050">
    <property type="entry name" value="Sulfonate ABC transporter substrate-binding protein"/>
    <property type="match status" value="1"/>
</dbReference>
<feature type="region of interest" description="Disordered" evidence="7">
    <location>
        <begin position="25"/>
        <end position="51"/>
    </location>
</feature>
<dbReference type="SMART" id="SM00062">
    <property type="entry name" value="PBPb"/>
    <property type="match status" value="1"/>
</dbReference>
<evidence type="ECO:0000256" key="5">
    <source>
        <dbReference type="ARBA" id="ARBA00055538"/>
    </source>
</evidence>
<sequence>MKKTFLFTLVALFALVLAACGNGSASSSGGSSTSGSADGSASTSPSNQKGVVTIGYQKGNTLNILKEHGNLDKALSEKGYKVEWKVFPTGTVLLEALNTNNIDFGHASDGNAVFMQAGGHPLNYVASESPYPEGVALVVKADSEIQSVNDLKGKTIGVTKGGNQHYLLLVALEKAGIAPNEVNIKFYKDAAEGLAAFTKGEFDVYGTWDPYLAIVENTVKTRTIVNGSGNSENRTFYFATKDLLDKKPEVVTTILQELQNADAWANENKQEISKILSTELGLDVAPLQKANDRRTFGVQQMGEAIIASQQKLADKFVDAGLLDAKINIKDAVHIDKSVIPSNIK</sequence>
<evidence type="ECO:0000313" key="11">
    <source>
        <dbReference type="Proteomes" id="UP000682811"/>
    </source>
</evidence>
<proteinExistence type="inferred from homology"/>
<feature type="compositionally biased region" description="Low complexity" evidence="7">
    <location>
        <begin position="25"/>
        <end position="46"/>
    </location>
</feature>
<dbReference type="GO" id="GO:0016020">
    <property type="term" value="C:membrane"/>
    <property type="evidence" value="ECO:0007669"/>
    <property type="project" value="InterPro"/>
</dbReference>
<feature type="signal peptide" evidence="8">
    <location>
        <begin position="1"/>
        <end position="18"/>
    </location>
</feature>
<dbReference type="Proteomes" id="UP000682811">
    <property type="component" value="Unassembled WGS sequence"/>
</dbReference>
<evidence type="ECO:0000256" key="1">
    <source>
        <dbReference type="ARBA" id="ARBA00004418"/>
    </source>
</evidence>
<comment type="similarity">
    <text evidence="2">Belongs to the bacterial solute-binding protein SsuA/TauA family.</text>
</comment>